<reference evidence="1" key="1">
    <citation type="journal article" date="2021" name="Proc. Natl. Acad. Sci. U.S.A.">
        <title>A Catalog of Tens of Thousands of Viruses from Human Metagenomes Reveals Hidden Associations with Chronic Diseases.</title>
        <authorList>
            <person name="Tisza M.J."/>
            <person name="Buck C.B."/>
        </authorList>
    </citation>
    <scope>NUCLEOTIDE SEQUENCE</scope>
    <source>
        <strain evidence="1">CtVif31</strain>
    </source>
</reference>
<sequence length="132" mass="15411">MTYNIILTPEQEYRRSETKKNLESLKFNPICYNCKKFCGECEGTTCKVWDGCIYKEKGESPSVYALAPFVEVLIKNEDFDSFDGFLEELKDNRKEVIGWLKWRTEGGKMKNEVIADEFIESCKKILKVLKEV</sequence>
<proteinExistence type="predicted"/>
<accession>A0A8S5Q4Q7</accession>
<protein>
    <submittedName>
        <fullName evidence="1">Uncharacterized protein</fullName>
    </submittedName>
</protein>
<name>A0A8S5Q4Q7_9CAUD</name>
<evidence type="ECO:0000313" key="1">
    <source>
        <dbReference type="EMBL" id="DAE13629.1"/>
    </source>
</evidence>
<organism evidence="1">
    <name type="scientific">Siphoviridae sp. ctVif31</name>
    <dbReference type="NCBI Taxonomy" id="2825532"/>
    <lineage>
        <taxon>Viruses</taxon>
        <taxon>Duplodnaviria</taxon>
        <taxon>Heunggongvirae</taxon>
        <taxon>Uroviricota</taxon>
        <taxon>Caudoviricetes</taxon>
    </lineage>
</organism>
<dbReference type="EMBL" id="BK015567">
    <property type="protein sequence ID" value="DAE13629.1"/>
    <property type="molecule type" value="Genomic_DNA"/>
</dbReference>